<name>A0AAE0LUU6_9PEZI</name>
<evidence type="ECO:0000313" key="6">
    <source>
        <dbReference type="Proteomes" id="UP001278766"/>
    </source>
</evidence>
<evidence type="ECO:0000256" key="1">
    <source>
        <dbReference type="SAM" id="MobiDB-lite"/>
    </source>
</evidence>
<dbReference type="PANTHER" id="PTHR40622">
    <property type="match status" value="1"/>
</dbReference>
<feature type="signal peptide" evidence="3">
    <location>
        <begin position="1"/>
        <end position="20"/>
    </location>
</feature>
<dbReference type="EMBL" id="JAUEPN010000002">
    <property type="protein sequence ID" value="KAK3298338.1"/>
    <property type="molecule type" value="Genomic_DNA"/>
</dbReference>
<gene>
    <name evidence="5" type="ORF">B0H64DRAFT_384793</name>
</gene>
<dbReference type="AlphaFoldDB" id="A0AAE0LUU6"/>
<evidence type="ECO:0000259" key="4">
    <source>
        <dbReference type="Pfam" id="PF24854"/>
    </source>
</evidence>
<dbReference type="InterPro" id="IPR056145">
    <property type="entry name" value="DUF7728"/>
</dbReference>
<feature type="compositionally biased region" description="Basic residues" evidence="1">
    <location>
        <begin position="336"/>
        <end position="351"/>
    </location>
</feature>
<protein>
    <recommendedName>
        <fullName evidence="4">DUF7728 domain-containing protein</fullName>
    </recommendedName>
</protein>
<dbReference type="GeneID" id="87839977"/>
<dbReference type="Proteomes" id="UP001278766">
    <property type="component" value="Unassembled WGS sequence"/>
</dbReference>
<comment type="caution">
    <text evidence="5">The sequence shown here is derived from an EMBL/GenBank/DDBJ whole genome shotgun (WGS) entry which is preliminary data.</text>
</comment>
<feature type="region of interest" description="Disordered" evidence="1">
    <location>
        <begin position="336"/>
        <end position="385"/>
    </location>
</feature>
<sequence length="385" mass="42159">MLLKPLTLVAGLLAVPAARAFLIPPEVSDTDIQVANTIAGINSHVTDVQIVDVNCPGCPVLLTNRRGKSVQFKTKFPSHLELAFSVDHLADHDRLLLNGVELYPSGETMTTTVKAPQIVDRKPKGKRHHPDGEKHKGKGRYRVYPQPQQLSFAVQVATTPKDAEGKVVVDIEFQVMAVGPTFIDGIPSVKVNIIQDGEGRLIISQIQKGEPSNVFLKKLPGGDTKECTTSVCRWLAAALEKIKSFKGIGHCANKGGEKSPISDEASHSHPHAHRPVTGHGHQEHRWGKLFKHMASHILLPVLIGIVAGVTVSLIGMAVGTVLVSLWRLFFRRRSSSSTSGHRRRHSHHKAPRKEVVVVEEEKAGLMENQDAPPSYEEQETPKTQV</sequence>
<proteinExistence type="predicted"/>
<dbReference type="PANTHER" id="PTHR40622:SF1">
    <property type="match status" value="1"/>
</dbReference>
<feature type="compositionally biased region" description="Basic and acidic residues" evidence="1">
    <location>
        <begin position="256"/>
        <end position="267"/>
    </location>
</feature>
<organism evidence="5 6">
    <name type="scientific">Chaetomium fimeti</name>
    <dbReference type="NCBI Taxonomy" id="1854472"/>
    <lineage>
        <taxon>Eukaryota</taxon>
        <taxon>Fungi</taxon>
        <taxon>Dikarya</taxon>
        <taxon>Ascomycota</taxon>
        <taxon>Pezizomycotina</taxon>
        <taxon>Sordariomycetes</taxon>
        <taxon>Sordariomycetidae</taxon>
        <taxon>Sordariales</taxon>
        <taxon>Chaetomiaceae</taxon>
        <taxon>Chaetomium</taxon>
    </lineage>
</organism>
<reference evidence="5" key="2">
    <citation type="submission" date="2023-06" db="EMBL/GenBank/DDBJ databases">
        <authorList>
            <consortium name="Lawrence Berkeley National Laboratory"/>
            <person name="Haridas S."/>
            <person name="Hensen N."/>
            <person name="Bonometti L."/>
            <person name="Westerberg I."/>
            <person name="Brannstrom I.O."/>
            <person name="Guillou S."/>
            <person name="Cros-Aarteil S."/>
            <person name="Calhoun S."/>
            <person name="Kuo A."/>
            <person name="Mondo S."/>
            <person name="Pangilinan J."/>
            <person name="Riley R."/>
            <person name="Labutti K."/>
            <person name="Andreopoulos B."/>
            <person name="Lipzen A."/>
            <person name="Chen C."/>
            <person name="Yanf M."/>
            <person name="Daum C."/>
            <person name="Ng V."/>
            <person name="Clum A."/>
            <person name="Steindorff A."/>
            <person name="Ohm R."/>
            <person name="Martin F."/>
            <person name="Silar P."/>
            <person name="Natvig D."/>
            <person name="Lalanne C."/>
            <person name="Gautier V."/>
            <person name="Ament-Velasquez S.L."/>
            <person name="Kruys A."/>
            <person name="Hutchinson M.I."/>
            <person name="Powell A.J."/>
            <person name="Barry K."/>
            <person name="Miller A.N."/>
            <person name="Grigoriev I.V."/>
            <person name="Debuchy R."/>
            <person name="Gladieux P."/>
            <person name="Thoren M.H."/>
            <person name="Johannesson H."/>
        </authorList>
    </citation>
    <scope>NUCLEOTIDE SEQUENCE</scope>
    <source>
        <strain evidence="5">CBS 168.71</strain>
    </source>
</reference>
<keyword evidence="2" id="KW-0812">Transmembrane</keyword>
<reference evidence="5" key="1">
    <citation type="journal article" date="2023" name="Mol. Phylogenet. Evol.">
        <title>Genome-scale phylogeny and comparative genomics of the fungal order Sordariales.</title>
        <authorList>
            <person name="Hensen N."/>
            <person name="Bonometti L."/>
            <person name="Westerberg I."/>
            <person name="Brannstrom I.O."/>
            <person name="Guillou S."/>
            <person name="Cros-Aarteil S."/>
            <person name="Calhoun S."/>
            <person name="Haridas S."/>
            <person name="Kuo A."/>
            <person name="Mondo S."/>
            <person name="Pangilinan J."/>
            <person name="Riley R."/>
            <person name="LaButti K."/>
            <person name="Andreopoulos B."/>
            <person name="Lipzen A."/>
            <person name="Chen C."/>
            <person name="Yan M."/>
            <person name="Daum C."/>
            <person name="Ng V."/>
            <person name="Clum A."/>
            <person name="Steindorff A."/>
            <person name="Ohm R.A."/>
            <person name="Martin F."/>
            <person name="Silar P."/>
            <person name="Natvig D.O."/>
            <person name="Lalanne C."/>
            <person name="Gautier V."/>
            <person name="Ament-Velasquez S.L."/>
            <person name="Kruys A."/>
            <person name="Hutchinson M.I."/>
            <person name="Powell A.J."/>
            <person name="Barry K."/>
            <person name="Miller A.N."/>
            <person name="Grigoriev I.V."/>
            <person name="Debuchy R."/>
            <person name="Gladieux P."/>
            <person name="Hiltunen Thoren M."/>
            <person name="Johannesson H."/>
        </authorList>
    </citation>
    <scope>NUCLEOTIDE SEQUENCE</scope>
    <source>
        <strain evidence="5">CBS 168.71</strain>
    </source>
</reference>
<evidence type="ECO:0000256" key="3">
    <source>
        <dbReference type="SAM" id="SignalP"/>
    </source>
</evidence>
<feature type="domain" description="DUF7728" evidence="4">
    <location>
        <begin position="47"/>
        <end position="211"/>
    </location>
</feature>
<dbReference type="Pfam" id="PF24854">
    <property type="entry name" value="DUF7728"/>
    <property type="match status" value="1"/>
</dbReference>
<keyword evidence="2" id="KW-1133">Transmembrane helix</keyword>
<feature type="chain" id="PRO_5042117155" description="DUF7728 domain-containing protein" evidence="3">
    <location>
        <begin position="21"/>
        <end position="385"/>
    </location>
</feature>
<feature type="transmembrane region" description="Helical" evidence="2">
    <location>
        <begin position="297"/>
        <end position="326"/>
    </location>
</feature>
<evidence type="ECO:0000313" key="5">
    <source>
        <dbReference type="EMBL" id="KAK3298338.1"/>
    </source>
</evidence>
<accession>A0AAE0LUU6</accession>
<feature type="compositionally biased region" description="Basic and acidic residues" evidence="1">
    <location>
        <begin position="352"/>
        <end position="364"/>
    </location>
</feature>
<keyword evidence="3" id="KW-0732">Signal</keyword>
<keyword evidence="6" id="KW-1185">Reference proteome</keyword>
<feature type="region of interest" description="Disordered" evidence="1">
    <location>
        <begin position="256"/>
        <end position="280"/>
    </location>
</feature>
<dbReference type="RefSeq" id="XP_062661852.1">
    <property type="nucleotide sequence ID" value="XM_062803029.1"/>
</dbReference>
<evidence type="ECO:0000256" key="2">
    <source>
        <dbReference type="SAM" id="Phobius"/>
    </source>
</evidence>
<keyword evidence="2" id="KW-0472">Membrane</keyword>